<comment type="caution">
    <text evidence="2">The sequence shown here is derived from an EMBL/GenBank/DDBJ whole genome shotgun (WGS) entry which is preliminary data.</text>
</comment>
<proteinExistence type="predicted"/>
<reference evidence="3" key="1">
    <citation type="journal article" date="2019" name="Int. J. Syst. Evol. Microbiol.">
        <title>The Global Catalogue of Microorganisms (GCM) 10K type strain sequencing project: providing services to taxonomists for standard genome sequencing and annotation.</title>
        <authorList>
            <consortium name="The Broad Institute Genomics Platform"/>
            <consortium name="The Broad Institute Genome Sequencing Center for Infectious Disease"/>
            <person name="Wu L."/>
            <person name="Ma J."/>
        </authorList>
    </citation>
    <scope>NUCLEOTIDE SEQUENCE [LARGE SCALE GENOMIC DNA]</scope>
    <source>
        <strain evidence="3">JCM 17986</strain>
    </source>
</reference>
<organism evidence="2 3">
    <name type="scientific">Yinghuangia aomiensis</name>
    <dbReference type="NCBI Taxonomy" id="676205"/>
    <lineage>
        <taxon>Bacteria</taxon>
        <taxon>Bacillati</taxon>
        <taxon>Actinomycetota</taxon>
        <taxon>Actinomycetes</taxon>
        <taxon>Kitasatosporales</taxon>
        <taxon>Streptomycetaceae</taxon>
        <taxon>Yinghuangia</taxon>
    </lineage>
</organism>
<gene>
    <name evidence="2" type="ORF">GCM10023205_52900</name>
</gene>
<evidence type="ECO:0000313" key="3">
    <source>
        <dbReference type="Proteomes" id="UP001500466"/>
    </source>
</evidence>
<evidence type="ECO:0000256" key="1">
    <source>
        <dbReference type="SAM" id="MobiDB-lite"/>
    </source>
</evidence>
<sequence length="130" mass="14289">MVYCESDVFAADSFPDNASFPPVASLTREVNVGRRALPPTVLHGTAPSLATTQIYRKPSKRDVMENLLAHYATRDHDGEIEGAEDQSRRRLGQARAARPGIHRPPRHAQPQPRRQQDGGNAPPTRDEGTG</sequence>
<dbReference type="Proteomes" id="UP001500466">
    <property type="component" value="Unassembled WGS sequence"/>
</dbReference>
<accession>A0ABP9HUK7</accession>
<dbReference type="EMBL" id="BAABHS010000020">
    <property type="protein sequence ID" value="GAA4978330.1"/>
    <property type="molecule type" value="Genomic_DNA"/>
</dbReference>
<protein>
    <submittedName>
        <fullName evidence="2">Uncharacterized protein</fullName>
    </submittedName>
</protein>
<name>A0ABP9HUK7_9ACTN</name>
<feature type="region of interest" description="Disordered" evidence="1">
    <location>
        <begin position="73"/>
        <end position="130"/>
    </location>
</feature>
<keyword evidence="3" id="KW-1185">Reference proteome</keyword>
<evidence type="ECO:0000313" key="2">
    <source>
        <dbReference type="EMBL" id="GAA4978330.1"/>
    </source>
</evidence>